<keyword evidence="1" id="KW-0808">Transferase</keyword>
<dbReference type="GeneID" id="101863763"/>
<evidence type="ECO:0000256" key="1">
    <source>
        <dbReference type="ARBA" id="ARBA00022679"/>
    </source>
</evidence>
<evidence type="ECO:0000256" key="3">
    <source>
        <dbReference type="SAM" id="MobiDB-lite"/>
    </source>
</evidence>
<dbReference type="SUPFAM" id="SSF52540">
    <property type="entry name" value="P-loop containing nucleoside triphosphate hydrolases"/>
    <property type="match status" value="1"/>
</dbReference>
<organism evidence="6 7">
    <name type="scientific">Aplysia californica</name>
    <name type="common">California sea hare</name>
    <dbReference type="NCBI Taxonomy" id="6500"/>
    <lineage>
        <taxon>Eukaryota</taxon>
        <taxon>Metazoa</taxon>
        <taxon>Spiralia</taxon>
        <taxon>Lophotrochozoa</taxon>
        <taxon>Mollusca</taxon>
        <taxon>Gastropoda</taxon>
        <taxon>Heterobranchia</taxon>
        <taxon>Euthyneura</taxon>
        <taxon>Tectipleura</taxon>
        <taxon>Aplysiida</taxon>
        <taxon>Aplysioidea</taxon>
        <taxon>Aplysiidae</taxon>
        <taxon>Aplysia</taxon>
    </lineage>
</organism>
<accession>A0ABM1A5W4</accession>
<dbReference type="Proteomes" id="UP000694888">
    <property type="component" value="Unplaced"/>
</dbReference>
<reference evidence="7" key="1">
    <citation type="submission" date="2025-08" db="UniProtKB">
        <authorList>
            <consortium name="RefSeq"/>
        </authorList>
    </citation>
    <scope>IDENTIFICATION</scope>
</reference>
<dbReference type="InterPro" id="IPR037359">
    <property type="entry name" value="NST/OST"/>
</dbReference>
<evidence type="ECO:0000313" key="6">
    <source>
        <dbReference type="Proteomes" id="UP000694888"/>
    </source>
</evidence>
<dbReference type="InterPro" id="IPR027417">
    <property type="entry name" value="P-loop_NTPase"/>
</dbReference>
<sequence>MKMIERLQHNSNKSVGAYSERDSKELRNANSTFSLRENFSRGPPSGETMHAPVYFPTTRHFLWMTKCVGMKSRKCISRSHIMPAVVLMTVVCVLFCIIQACSLSHAGQIGRNSSTSQLYSLRQYLVRNFKGWSAQNDQIRRLTMVKEQNRFPSCIIFGVSKGGTRAVCEYLKLHPDVVAPSDEIHFYDNLTLQKEKGVDWYLRQMPASKPNQITVEKSPDYFQHPQSARLIYETNNCTKLLLLLRDPVERLISQYMQLVEKNPSLPAFEEWVIDPITGEVNVKHPSVMVSAYSQYLGDWLSVFPRDQIHIIESDSLRVHPLEEMKIVEEFLKIRPYFTEGDFYFNVSRGFYCNRIRATGKTKCLGKSKGREHIPVKSEILERLHKFYLPYNQELNRILKMKFPWS</sequence>
<dbReference type="PANTHER" id="PTHR10605">
    <property type="entry name" value="HEPARAN SULFATE SULFOTRANSFERASE"/>
    <property type="match status" value="1"/>
</dbReference>
<gene>
    <name evidence="7" type="primary">LOC101863763</name>
</gene>
<keyword evidence="2" id="KW-0325">Glycoprotein</keyword>
<feature type="region of interest" description="Disordered" evidence="3">
    <location>
        <begin position="1"/>
        <end position="22"/>
    </location>
</feature>
<protein>
    <submittedName>
        <fullName evidence="7">Heparan sulfate glucosamine 3-O-sulfotransferase 5</fullName>
    </submittedName>
</protein>
<proteinExistence type="predicted"/>
<keyword evidence="6" id="KW-1185">Reference proteome</keyword>
<keyword evidence="4" id="KW-0812">Transmembrane</keyword>
<feature type="domain" description="Sulfotransferase" evidence="5">
    <location>
        <begin position="154"/>
        <end position="387"/>
    </location>
</feature>
<evidence type="ECO:0000256" key="4">
    <source>
        <dbReference type="SAM" id="Phobius"/>
    </source>
</evidence>
<keyword evidence="4" id="KW-1133">Transmembrane helix</keyword>
<evidence type="ECO:0000313" key="7">
    <source>
        <dbReference type="RefSeq" id="XP_012941433.1"/>
    </source>
</evidence>
<dbReference type="Gene3D" id="3.40.50.300">
    <property type="entry name" value="P-loop containing nucleotide triphosphate hydrolases"/>
    <property type="match status" value="1"/>
</dbReference>
<dbReference type="InterPro" id="IPR000863">
    <property type="entry name" value="Sulfotransferase_dom"/>
</dbReference>
<dbReference type="RefSeq" id="XP_012941433.1">
    <property type="nucleotide sequence ID" value="XM_013085979.2"/>
</dbReference>
<dbReference type="PANTHER" id="PTHR10605:SF65">
    <property type="entry name" value="GH20068P"/>
    <property type="match status" value="1"/>
</dbReference>
<evidence type="ECO:0000259" key="5">
    <source>
        <dbReference type="Pfam" id="PF00685"/>
    </source>
</evidence>
<keyword evidence="4" id="KW-0472">Membrane</keyword>
<feature type="transmembrane region" description="Helical" evidence="4">
    <location>
        <begin position="80"/>
        <end position="100"/>
    </location>
</feature>
<name>A0ABM1A5W4_APLCA</name>
<dbReference type="Pfam" id="PF00685">
    <property type="entry name" value="Sulfotransfer_1"/>
    <property type="match status" value="1"/>
</dbReference>
<evidence type="ECO:0000256" key="2">
    <source>
        <dbReference type="ARBA" id="ARBA00023180"/>
    </source>
</evidence>